<dbReference type="InterPro" id="IPR032311">
    <property type="entry name" value="DUF4982"/>
</dbReference>
<dbReference type="Gene3D" id="2.60.120.260">
    <property type="entry name" value="Galactose-binding domain-like"/>
    <property type="match status" value="1"/>
</dbReference>
<dbReference type="RefSeq" id="WP_136060357.1">
    <property type="nucleotide sequence ID" value="NZ_CAAHFH010000001.1"/>
</dbReference>
<dbReference type="InterPro" id="IPR006101">
    <property type="entry name" value="Glyco_hydro_2"/>
</dbReference>
<evidence type="ECO:0000313" key="10">
    <source>
        <dbReference type="Proteomes" id="UP000346198"/>
    </source>
</evidence>
<protein>
    <submittedName>
        <fullName evidence="9">Beta-galactosidase BoGH2A</fullName>
    </submittedName>
</protein>
<evidence type="ECO:0000256" key="2">
    <source>
        <dbReference type="ARBA" id="ARBA00022801"/>
    </source>
</evidence>
<dbReference type="SUPFAM" id="SSF49303">
    <property type="entry name" value="beta-Galactosidase/glucuronidase domain"/>
    <property type="match status" value="1"/>
</dbReference>
<keyword evidence="3" id="KW-0326">Glycosidase</keyword>
<dbReference type="Pfam" id="PF02837">
    <property type="entry name" value="Glyco_hydro_2_N"/>
    <property type="match status" value="1"/>
</dbReference>
<accession>A0A6C2UGC2</accession>
<dbReference type="InterPro" id="IPR013783">
    <property type="entry name" value="Ig-like_fold"/>
</dbReference>
<keyword evidence="2" id="KW-0378">Hydrolase</keyword>
<evidence type="ECO:0000259" key="5">
    <source>
        <dbReference type="Pfam" id="PF02836"/>
    </source>
</evidence>
<gene>
    <name evidence="9" type="ORF">SCARR_00966</name>
</gene>
<dbReference type="Proteomes" id="UP000346198">
    <property type="component" value="Unassembled WGS sequence"/>
</dbReference>
<dbReference type="GO" id="GO:0004553">
    <property type="term" value="F:hydrolase activity, hydrolyzing O-glycosyl compounds"/>
    <property type="evidence" value="ECO:0007669"/>
    <property type="project" value="InterPro"/>
</dbReference>
<evidence type="ECO:0000313" key="9">
    <source>
        <dbReference type="EMBL" id="VGO18913.1"/>
    </source>
</evidence>
<comment type="similarity">
    <text evidence="1">Belongs to the glycosyl hydrolase 2 family.</text>
</comment>
<dbReference type="InterPro" id="IPR051913">
    <property type="entry name" value="GH2_Domain-Containing"/>
</dbReference>
<dbReference type="Gene3D" id="3.20.20.80">
    <property type="entry name" value="Glycosidases"/>
    <property type="match status" value="1"/>
</dbReference>
<organism evidence="9 10">
    <name type="scientific">Pontiella sulfatireligans</name>
    <dbReference type="NCBI Taxonomy" id="2750658"/>
    <lineage>
        <taxon>Bacteria</taxon>
        <taxon>Pseudomonadati</taxon>
        <taxon>Kiritimatiellota</taxon>
        <taxon>Kiritimatiellia</taxon>
        <taxon>Kiritimatiellales</taxon>
        <taxon>Pontiellaceae</taxon>
        <taxon>Pontiella</taxon>
    </lineage>
</organism>
<evidence type="ECO:0000259" key="6">
    <source>
        <dbReference type="Pfam" id="PF02837"/>
    </source>
</evidence>
<feature type="domain" description="Glycosyl hydrolases family 2 sugar binding" evidence="6">
    <location>
        <begin position="29"/>
        <end position="177"/>
    </location>
</feature>
<dbReference type="PANTHER" id="PTHR42732:SF1">
    <property type="entry name" value="BETA-MANNOSIDASE"/>
    <property type="match status" value="1"/>
</dbReference>
<dbReference type="Pfam" id="PF16355">
    <property type="entry name" value="DUF4982"/>
    <property type="match status" value="1"/>
</dbReference>
<dbReference type="Gene3D" id="2.60.40.10">
    <property type="entry name" value="Immunoglobulins"/>
    <property type="match status" value="3"/>
</dbReference>
<dbReference type="SUPFAM" id="SSF49785">
    <property type="entry name" value="Galactose-binding domain-like"/>
    <property type="match status" value="1"/>
</dbReference>
<dbReference type="EMBL" id="CAAHFH010000001">
    <property type="protein sequence ID" value="VGO18913.1"/>
    <property type="molecule type" value="Genomic_DNA"/>
</dbReference>
<feature type="domain" description="Glycoside hydrolase family 2 immunoglobulin-like beta-sandwich" evidence="4">
    <location>
        <begin position="241"/>
        <end position="317"/>
    </location>
</feature>
<dbReference type="Pfam" id="PF18565">
    <property type="entry name" value="Glyco_hydro2_C5"/>
    <property type="match status" value="1"/>
</dbReference>
<dbReference type="Pfam" id="PF02836">
    <property type="entry name" value="Glyco_hydro_2_C"/>
    <property type="match status" value="1"/>
</dbReference>
<dbReference type="InterPro" id="IPR036156">
    <property type="entry name" value="Beta-gal/glucu_dom_sf"/>
</dbReference>
<name>A0A6C2UGC2_9BACT</name>
<dbReference type="SUPFAM" id="SSF51445">
    <property type="entry name" value="(Trans)glycosidases"/>
    <property type="match status" value="1"/>
</dbReference>
<dbReference type="InterPro" id="IPR017853">
    <property type="entry name" value="GH"/>
</dbReference>
<feature type="domain" description="Glycoside hydrolase family 2" evidence="8">
    <location>
        <begin position="730"/>
        <end position="824"/>
    </location>
</feature>
<dbReference type="InterPro" id="IPR008979">
    <property type="entry name" value="Galactose-bd-like_sf"/>
</dbReference>
<feature type="domain" description="DUF4982" evidence="7">
    <location>
        <begin position="652"/>
        <end position="709"/>
    </location>
</feature>
<evidence type="ECO:0000259" key="8">
    <source>
        <dbReference type="Pfam" id="PF18565"/>
    </source>
</evidence>
<evidence type="ECO:0000256" key="3">
    <source>
        <dbReference type="ARBA" id="ARBA00023295"/>
    </source>
</evidence>
<dbReference type="Pfam" id="PF00703">
    <property type="entry name" value="Glyco_hydro_2"/>
    <property type="match status" value="1"/>
</dbReference>
<feature type="domain" description="Glycoside hydrolase family 2 catalytic" evidence="5">
    <location>
        <begin position="322"/>
        <end position="521"/>
    </location>
</feature>
<dbReference type="InterPro" id="IPR006104">
    <property type="entry name" value="Glyco_hydro_2_N"/>
</dbReference>
<reference evidence="9 10" key="1">
    <citation type="submission" date="2019-04" db="EMBL/GenBank/DDBJ databases">
        <authorList>
            <person name="Van Vliet M D."/>
        </authorList>
    </citation>
    <scope>NUCLEOTIDE SEQUENCE [LARGE SCALE GENOMIC DNA]</scope>
    <source>
        <strain evidence="9 10">F21</strain>
    </source>
</reference>
<evidence type="ECO:0000256" key="1">
    <source>
        <dbReference type="ARBA" id="ARBA00007401"/>
    </source>
</evidence>
<sequence>MRWMLAVVLFVAVGSLAVETQVRQQRLFNEGWTFSLSDNPEYREPGFDDSDWRRLNVPHDWSIEGGYQSDKYLGFRGGFFPEGIGWYRKEFTIPKEKQNKQFTIQFDGVFRNSEVWVNGRYLGRRPFGYASFQYDITSALEFGGRNVIAVRVDNSVPAGSRWYSGSGIYRNVHLIQTAFVRFRNRDGVFITTPAAEVDKAVVNTKYKIIGSFFSDKEIKLYKKNKWLREEDRWSHEPIPHDCTIRSIIYDADGNEVARREKKADIYNYDKDFTIGLDIEVMQPNRWSDTNPYLYTLKSEIEFDGKVLDDQVTRFGVRKVEYVNGKGLFVNGERTILKGVCLHHDGGSVGSAVPEKVLRYRLQKLKDIGCNAIRTSHNPFAPEFYDLCDEMGFYVKDEIIDEWTSAWGYNFTENNTSKAGYAYGFDFNQWAQTDLTETIQRDRNHPSVVMYGIGNEIPDFRSEPEKTQENCRRLLEICRRADSSRPVALGNNGALAGNMKEFEVLGYNYVRENYGQEKQAEECYRLERKRYPNQLMLGSETSRNEVDYYTASRDIPYVIGQFIWTGIQYFGEVKAPKSGLRGWLASLLNMQCELLPGGALFDAAWNEGVKPVINITASELPFDTSRRYETVPVTGERVYNDSSERFSWNWSKGGKKYVTVYSNCEEIELKLNGKTLGRQKVDFMKFRTEWDVEYEAGMLEAVGYGNGKTVLSQKLETADQPVKIIAKPVWNSMKKDGVDINLIEVSLVDAKGRLNPEATNRINVDVSGSAELLGIDTGNLFYKGCFQDAEREAANGTMLLVIRSKEGTSPAKIILTGKGLKSASLEF</sequence>
<proteinExistence type="inferred from homology"/>
<dbReference type="AlphaFoldDB" id="A0A6C2UGC2"/>
<dbReference type="PANTHER" id="PTHR42732">
    <property type="entry name" value="BETA-GALACTOSIDASE"/>
    <property type="match status" value="1"/>
</dbReference>
<dbReference type="GO" id="GO:0005975">
    <property type="term" value="P:carbohydrate metabolic process"/>
    <property type="evidence" value="ECO:0007669"/>
    <property type="project" value="InterPro"/>
</dbReference>
<evidence type="ECO:0000259" key="4">
    <source>
        <dbReference type="Pfam" id="PF00703"/>
    </source>
</evidence>
<evidence type="ECO:0000259" key="7">
    <source>
        <dbReference type="Pfam" id="PF16355"/>
    </source>
</evidence>
<dbReference type="PRINTS" id="PR00132">
    <property type="entry name" value="GLHYDRLASE2"/>
</dbReference>
<dbReference type="InterPro" id="IPR040605">
    <property type="entry name" value="Glyco_hydro2_dom5"/>
</dbReference>
<dbReference type="InterPro" id="IPR006103">
    <property type="entry name" value="Glyco_hydro_2_cat"/>
</dbReference>
<dbReference type="InterPro" id="IPR006102">
    <property type="entry name" value="Ig-like_GH2"/>
</dbReference>
<keyword evidence="10" id="KW-1185">Reference proteome</keyword>